<name>X1CSM8_9ZZZZ</name>
<dbReference type="EMBL" id="BART01036422">
    <property type="protein sequence ID" value="GAH10807.1"/>
    <property type="molecule type" value="Genomic_DNA"/>
</dbReference>
<organism evidence="1">
    <name type="scientific">marine sediment metagenome</name>
    <dbReference type="NCBI Taxonomy" id="412755"/>
    <lineage>
        <taxon>unclassified sequences</taxon>
        <taxon>metagenomes</taxon>
        <taxon>ecological metagenomes</taxon>
    </lineage>
</organism>
<proteinExistence type="predicted"/>
<evidence type="ECO:0000313" key="1">
    <source>
        <dbReference type="EMBL" id="GAH10807.1"/>
    </source>
</evidence>
<gene>
    <name evidence="1" type="ORF">S01H4_61430</name>
</gene>
<dbReference type="AlphaFoldDB" id="X1CSM8"/>
<accession>X1CSM8</accession>
<sequence length="89" mass="10520">MFARKDNYSIGIEVDHSQIRKKSIEKLNDLKPDLAIFLLKGKKINRKGNYLRSKQIRVNSLLIHLPKKKVQKIPIVKQRYKNLKEVKSH</sequence>
<comment type="caution">
    <text evidence="1">The sequence shown here is derived from an EMBL/GenBank/DDBJ whole genome shotgun (WGS) entry which is preliminary data.</text>
</comment>
<feature type="non-terminal residue" evidence="1">
    <location>
        <position position="89"/>
    </location>
</feature>
<protein>
    <submittedName>
        <fullName evidence="1">Uncharacterized protein</fullName>
    </submittedName>
</protein>
<reference evidence="1" key="1">
    <citation type="journal article" date="2014" name="Front. Microbiol.">
        <title>High frequency of phylogenetically diverse reductive dehalogenase-homologous genes in deep subseafloor sedimentary metagenomes.</title>
        <authorList>
            <person name="Kawai M."/>
            <person name="Futagami T."/>
            <person name="Toyoda A."/>
            <person name="Takaki Y."/>
            <person name="Nishi S."/>
            <person name="Hori S."/>
            <person name="Arai W."/>
            <person name="Tsubouchi T."/>
            <person name="Morono Y."/>
            <person name="Uchiyama I."/>
            <person name="Ito T."/>
            <person name="Fujiyama A."/>
            <person name="Inagaki F."/>
            <person name="Takami H."/>
        </authorList>
    </citation>
    <scope>NUCLEOTIDE SEQUENCE</scope>
    <source>
        <strain evidence="1">Expedition CK06-06</strain>
    </source>
</reference>